<dbReference type="EMBL" id="CP000747">
    <property type="protein sequence ID" value="ACG78818.1"/>
    <property type="molecule type" value="Genomic_DNA"/>
</dbReference>
<evidence type="ECO:0000313" key="3">
    <source>
        <dbReference type="Proteomes" id="UP000001868"/>
    </source>
</evidence>
<dbReference type="PANTHER" id="PTHR28047">
    <property type="entry name" value="PROTEIN DCG1"/>
    <property type="match status" value="1"/>
</dbReference>
<reference evidence="2 3" key="1">
    <citation type="journal article" date="2008" name="BMC Genomics">
        <title>Complete genome of Phenylobacterium zucineum - a novel facultative intracellular bacterium isolated from human erythroleukemia cell line K562.</title>
        <authorList>
            <person name="Luo Y."/>
            <person name="Xu X."/>
            <person name="Ding Z."/>
            <person name="Liu Z."/>
            <person name="Zhang B."/>
            <person name="Yan Z."/>
            <person name="Sun J."/>
            <person name="Hu S."/>
            <person name="Hu X."/>
        </authorList>
    </citation>
    <scope>NUCLEOTIDE SEQUENCE [LARGE SCALE GENOMIC DNA]</scope>
    <source>
        <strain evidence="2 3">HLK1</strain>
    </source>
</reference>
<name>B4RG05_PHEZH</name>
<dbReference type="STRING" id="450851.PHZ_c2409"/>
<dbReference type="Pfam" id="PF01177">
    <property type="entry name" value="Asp_Glu_race"/>
    <property type="match status" value="1"/>
</dbReference>
<evidence type="ECO:0000256" key="1">
    <source>
        <dbReference type="ARBA" id="ARBA00038414"/>
    </source>
</evidence>
<dbReference type="KEGG" id="pzu:PHZ_c2409"/>
<organism evidence="2 3">
    <name type="scientific">Phenylobacterium zucineum (strain HLK1)</name>
    <dbReference type="NCBI Taxonomy" id="450851"/>
    <lineage>
        <taxon>Bacteria</taxon>
        <taxon>Pseudomonadati</taxon>
        <taxon>Pseudomonadota</taxon>
        <taxon>Alphaproteobacteria</taxon>
        <taxon>Caulobacterales</taxon>
        <taxon>Caulobacteraceae</taxon>
        <taxon>Phenylobacterium</taxon>
    </lineage>
</organism>
<dbReference type="AlphaFoldDB" id="B4RG05"/>
<dbReference type="GO" id="GO:0047661">
    <property type="term" value="F:amino-acid racemase activity"/>
    <property type="evidence" value="ECO:0007669"/>
    <property type="project" value="InterPro"/>
</dbReference>
<dbReference type="Gene3D" id="3.40.50.12500">
    <property type="match status" value="1"/>
</dbReference>
<protein>
    <submittedName>
        <fullName evidence="2">Asp/Glu racemase</fullName>
    </submittedName>
</protein>
<dbReference type="InterPro" id="IPR001920">
    <property type="entry name" value="Asp/Glu_race"/>
</dbReference>
<comment type="similarity">
    <text evidence="1">Belongs to the HyuE racemase family.</text>
</comment>
<evidence type="ECO:0000313" key="2">
    <source>
        <dbReference type="EMBL" id="ACG78818.1"/>
    </source>
</evidence>
<dbReference type="Proteomes" id="UP000001868">
    <property type="component" value="Chromosome"/>
</dbReference>
<dbReference type="InterPro" id="IPR053714">
    <property type="entry name" value="Iso_Racemase_Enz_sf"/>
</dbReference>
<dbReference type="InterPro" id="IPR052186">
    <property type="entry name" value="Hydantoin_racemase-like"/>
</dbReference>
<dbReference type="OrthoDB" id="9791723at2"/>
<dbReference type="SUPFAM" id="SSF53681">
    <property type="entry name" value="Aspartate/glutamate racemase"/>
    <property type="match status" value="1"/>
</dbReference>
<proteinExistence type="inferred from homology"/>
<dbReference type="HOGENOM" id="CLU_053002_0_0_5"/>
<accession>B4RG05</accession>
<dbReference type="InterPro" id="IPR015942">
    <property type="entry name" value="Asp/Glu/hydantoin_racemase"/>
</dbReference>
<dbReference type="PANTHER" id="PTHR28047:SF5">
    <property type="entry name" value="PROTEIN DCG1"/>
    <property type="match status" value="1"/>
</dbReference>
<dbReference type="eggNOG" id="COG4126">
    <property type="taxonomic scope" value="Bacteria"/>
</dbReference>
<dbReference type="RefSeq" id="WP_012522957.1">
    <property type="nucleotide sequence ID" value="NC_011144.1"/>
</dbReference>
<sequence>MTTIHLITPVTTRGIRDLKEIAHLESPSLSFTHSLLDRGPSSIESEFDEALAVPDTIVRAIEAEQAGADAIIIDCMGDPGLKAAREVVKIPVLGPSETSMHLAAMLGQKFSVVTVLNSVKPMLANLARVYGVYEKLASILVVDIPVLELEQRFAEVQSALANSALQAVERDGADVIVLGCTGFLGCAAAIEEHLQSAGHDIPVIDPIPATVCVAEAVAKAGLRHSKRTYATPRAKEIIGFNIPRTAV</sequence>
<keyword evidence="3" id="KW-1185">Reference proteome</keyword>
<gene>
    <name evidence="2" type="ordered locus">PHZ_c2409</name>
</gene>